<proteinExistence type="predicted"/>
<evidence type="ECO:0000313" key="1">
    <source>
        <dbReference type="EMBL" id="RKO94052.1"/>
    </source>
</evidence>
<dbReference type="OrthoDB" id="5553750at2759"/>
<dbReference type="EMBL" id="KZ994029">
    <property type="protein sequence ID" value="RKO94052.1"/>
    <property type="molecule type" value="Genomic_DNA"/>
</dbReference>
<dbReference type="AlphaFoldDB" id="A0A4P9WNI2"/>
<reference evidence="2" key="1">
    <citation type="journal article" date="2018" name="Nat. Microbiol.">
        <title>Leveraging single-cell genomics to expand the fungal tree of life.</title>
        <authorList>
            <person name="Ahrendt S.R."/>
            <person name="Quandt C.A."/>
            <person name="Ciobanu D."/>
            <person name="Clum A."/>
            <person name="Salamov A."/>
            <person name="Andreopoulos B."/>
            <person name="Cheng J.F."/>
            <person name="Woyke T."/>
            <person name="Pelin A."/>
            <person name="Henrissat B."/>
            <person name="Reynolds N.K."/>
            <person name="Benny G.L."/>
            <person name="Smith M.E."/>
            <person name="James T.Y."/>
            <person name="Grigoriev I.V."/>
        </authorList>
    </citation>
    <scope>NUCLEOTIDE SEQUENCE [LARGE SCALE GENOMIC DNA]</scope>
</reference>
<protein>
    <submittedName>
        <fullName evidence="1">Uncharacterized protein</fullName>
    </submittedName>
</protein>
<organism evidence="1 2">
    <name type="scientific">Blyttiomyces helicus</name>
    <dbReference type="NCBI Taxonomy" id="388810"/>
    <lineage>
        <taxon>Eukaryota</taxon>
        <taxon>Fungi</taxon>
        <taxon>Fungi incertae sedis</taxon>
        <taxon>Chytridiomycota</taxon>
        <taxon>Chytridiomycota incertae sedis</taxon>
        <taxon>Chytridiomycetes</taxon>
        <taxon>Chytridiomycetes incertae sedis</taxon>
        <taxon>Blyttiomyces</taxon>
    </lineage>
</organism>
<feature type="non-terminal residue" evidence="1">
    <location>
        <position position="1"/>
    </location>
</feature>
<evidence type="ECO:0000313" key="2">
    <source>
        <dbReference type="Proteomes" id="UP000269721"/>
    </source>
</evidence>
<accession>A0A4P9WNI2</accession>
<gene>
    <name evidence="1" type="ORF">BDK51DRAFT_21585</name>
</gene>
<sequence length="63" mass="6696">ANFYALCSDTMLKAMVCTIESIENLIAPYYLDMIATPAEIAVLVGEDNSSRALAELVPSVTAA</sequence>
<dbReference type="Proteomes" id="UP000269721">
    <property type="component" value="Unassembled WGS sequence"/>
</dbReference>
<name>A0A4P9WNI2_9FUNG</name>
<keyword evidence="2" id="KW-1185">Reference proteome</keyword>